<dbReference type="PANTHER" id="PTHR47810:SF1">
    <property type="entry name" value="DNA LIGASE B"/>
    <property type="match status" value="1"/>
</dbReference>
<organism evidence="9 10">
    <name type="scientific">Durusdinium trenchii</name>
    <dbReference type="NCBI Taxonomy" id="1381693"/>
    <lineage>
        <taxon>Eukaryota</taxon>
        <taxon>Sar</taxon>
        <taxon>Alveolata</taxon>
        <taxon>Dinophyceae</taxon>
        <taxon>Suessiales</taxon>
        <taxon>Symbiodiniaceae</taxon>
        <taxon>Durusdinium</taxon>
    </lineage>
</organism>
<dbReference type="SUPFAM" id="SSF56091">
    <property type="entry name" value="DNA ligase/mRNA capping enzyme, catalytic domain"/>
    <property type="match status" value="1"/>
</dbReference>
<evidence type="ECO:0000313" key="10">
    <source>
        <dbReference type="Proteomes" id="UP001642484"/>
    </source>
</evidence>
<evidence type="ECO:0000259" key="8">
    <source>
        <dbReference type="PROSITE" id="PS50160"/>
    </source>
</evidence>
<dbReference type="InterPro" id="IPR015940">
    <property type="entry name" value="UBA"/>
</dbReference>
<dbReference type="Proteomes" id="UP001642484">
    <property type="component" value="Unassembled WGS sequence"/>
</dbReference>
<keyword evidence="5" id="KW-0234">DNA repair</keyword>
<accession>A0ABP0NV15</accession>
<dbReference type="Gene3D" id="2.40.50.140">
    <property type="entry name" value="Nucleic acid-binding proteins"/>
    <property type="match status" value="1"/>
</dbReference>
<dbReference type="InterPro" id="IPR016059">
    <property type="entry name" value="DNA_ligase_ATP-dep_CS"/>
</dbReference>
<keyword evidence="10" id="KW-1185">Reference proteome</keyword>
<comment type="cofactor">
    <cofactor evidence="1">
        <name>a divalent metal cation</name>
        <dbReference type="ChEBI" id="CHEBI:60240"/>
    </cofactor>
</comment>
<keyword evidence="2" id="KW-0436">Ligase</keyword>
<evidence type="ECO:0008006" key="11">
    <source>
        <dbReference type="Google" id="ProtNLM"/>
    </source>
</evidence>
<dbReference type="EMBL" id="CAXAMN010022195">
    <property type="protein sequence ID" value="CAK9067253.1"/>
    <property type="molecule type" value="Genomic_DNA"/>
</dbReference>
<dbReference type="InterPro" id="IPR019406">
    <property type="entry name" value="APLF_PBZ"/>
</dbReference>
<dbReference type="PROSITE" id="PS50160">
    <property type="entry name" value="DNA_LIGASE_A3"/>
    <property type="match status" value="1"/>
</dbReference>
<feature type="region of interest" description="Disordered" evidence="6">
    <location>
        <begin position="435"/>
        <end position="461"/>
    </location>
</feature>
<name>A0ABP0NV15_9DINO</name>
<dbReference type="CDD" id="cd07896">
    <property type="entry name" value="Adenylation_kDNA_ligase_like"/>
    <property type="match status" value="1"/>
</dbReference>
<dbReference type="Pfam" id="PF10283">
    <property type="entry name" value="zf-CCHH"/>
    <property type="match status" value="1"/>
</dbReference>
<keyword evidence="4" id="KW-0227">DNA damage</keyword>
<evidence type="ECO:0000256" key="3">
    <source>
        <dbReference type="ARBA" id="ARBA00022705"/>
    </source>
</evidence>
<evidence type="ECO:0000259" key="7">
    <source>
        <dbReference type="PROSITE" id="PS50030"/>
    </source>
</evidence>
<evidence type="ECO:0000256" key="4">
    <source>
        <dbReference type="ARBA" id="ARBA00022763"/>
    </source>
</evidence>
<dbReference type="Pfam" id="PF01068">
    <property type="entry name" value="DNA_ligase_A_M"/>
    <property type="match status" value="1"/>
</dbReference>
<gene>
    <name evidence="9" type="ORF">CCMP2556_LOCUS33042</name>
</gene>
<evidence type="ECO:0000256" key="1">
    <source>
        <dbReference type="ARBA" id="ARBA00001968"/>
    </source>
</evidence>
<dbReference type="Gene3D" id="3.30.470.30">
    <property type="entry name" value="DNA ligase/mRNA capping enzyme"/>
    <property type="match status" value="1"/>
</dbReference>
<dbReference type="InterPro" id="IPR009060">
    <property type="entry name" value="UBA-like_sf"/>
</dbReference>
<reference evidence="9 10" key="1">
    <citation type="submission" date="2024-02" db="EMBL/GenBank/DDBJ databases">
        <authorList>
            <person name="Chen Y."/>
            <person name="Shah S."/>
            <person name="Dougan E. K."/>
            <person name="Thang M."/>
            <person name="Chan C."/>
        </authorList>
    </citation>
    <scope>NUCLEOTIDE SEQUENCE [LARGE SCALE GENOMIC DNA]</scope>
</reference>
<dbReference type="Gene3D" id="3.30.1490.70">
    <property type="match status" value="1"/>
</dbReference>
<dbReference type="PROSITE" id="PS00333">
    <property type="entry name" value="DNA_LIGASE_A2"/>
    <property type="match status" value="1"/>
</dbReference>
<dbReference type="CDD" id="cd08041">
    <property type="entry name" value="OBF_kDNA_ligase_like"/>
    <property type="match status" value="1"/>
</dbReference>
<keyword evidence="3" id="KW-0235">DNA replication</keyword>
<dbReference type="PANTHER" id="PTHR47810">
    <property type="entry name" value="DNA LIGASE"/>
    <property type="match status" value="1"/>
</dbReference>
<feature type="region of interest" description="Disordered" evidence="6">
    <location>
        <begin position="523"/>
        <end position="557"/>
    </location>
</feature>
<evidence type="ECO:0000256" key="2">
    <source>
        <dbReference type="ARBA" id="ARBA00022598"/>
    </source>
</evidence>
<dbReference type="InterPro" id="IPR029319">
    <property type="entry name" value="DNA_ligase_OB"/>
</dbReference>
<feature type="domain" description="UBA" evidence="7">
    <location>
        <begin position="548"/>
        <end position="589"/>
    </location>
</feature>
<feature type="compositionally biased region" description="Basic and acidic residues" evidence="6">
    <location>
        <begin position="531"/>
        <end position="555"/>
    </location>
</feature>
<proteinExistence type="predicted"/>
<evidence type="ECO:0000256" key="5">
    <source>
        <dbReference type="ARBA" id="ARBA00023204"/>
    </source>
</evidence>
<comment type="caution">
    <text evidence="9">The sequence shown here is derived from an EMBL/GenBank/DDBJ whole genome shotgun (WGS) entry which is preliminary data.</text>
</comment>
<evidence type="ECO:0000256" key="6">
    <source>
        <dbReference type="SAM" id="MobiDB-lite"/>
    </source>
</evidence>
<dbReference type="SUPFAM" id="SSF50249">
    <property type="entry name" value="Nucleic acid-binding proteins"/>
    <property type="match status" value="1"/>
</dbReference>
<dbReference type="InterPro" id="IPR012340">
    <property type="entry name" value="NA-bd_OB-fold"/>
</dbReference>
<sequence>MSDNVLLAKKWENEDPTGWWMSEKLDGVRAVWRNGNFYSRGENTFACPEWFKKRMPAGCVLDGELWGGRGQFQKTVGITRSAGRHAEWEFLTFMVFDCLVEGGADIENKPFEHRMEAVKRICAANAHGATLKAVPMVRCGNREHLSAALADVEHLGGEGLMLRSPGSKYERRRSKSLLKVKTFYDEEAIVVGHAGGTGRVAGMCGALLCETPDKRRFKVGSGLSDAQRRDPPVVNAVITYRYQELTADNIPRFPTLVGERTDMTWTQICTTYVPPRARKDTAMKKKHSILFDALDTPSGEIVPEPHVPPVPALRRGLTAMDAMQRGTAEEDLDDFGFDDMLPPAVPPPEKKPRLSSAAEIAATTSGKKSMCPFGRRCYRKNPAHFLEFEHPWRDVENEKDEVLPAPPEDVKSFADAAAGLFDAETQILCADARQETREVPKPSPDSAMPHSSESAPVPPVPVDSRLVAVRNLLKSMLEDAGSPELRKHFERMIEFADSVPSTEAMPKAAQVPARSLASALLSTTSEGLGVDESREPRGETESDRNREESDPKAHVQSELSTMGFAKAAIQEALVHCNTTAEAVDWLLAHDA</sequence>
<dbReference type="Pfam" id="PF14743">
    <property type="entry name" value="DNA_ligase_OB_2"/>
    <property type="match status" value="1"/>
</dbReference>
<dbReference type="PROSITE" id="PS50030">
    <property type="entry name" value="UBA"/>
    <property type="match status" value="1"/>
</dbReference>
<protein>
    <recommendedName>
        <fullName evidence="11">DNA ligase</fullName>
    </recommendedName>
</protein>
<dbReference type="InterPro" id="IPR050326">
    <property type="entry name" value="NAD_dep_DNA_ligaseB"/>
</dbReference>
<dbReference type="InterPro" id="IPR012310">
    <property type="entry name" value="DNA_ligase_ATP-dep_cent"/>
</dbReference>
<dbReference type="SUPFAM" id="SSF46934">
    <property type="entry name" value="UBA-like"/>
    <property type="match status" value="1"/>
</dbReference>
<feature type="domain" description="ATP-dependent DNA ligase family profile" evidence="8">
    <location>
        <begin position="93"/>
        <end position="213"/>
    </location>
</feature>
<evidence type="ECO:0000313" key="9">
    <source>
        <dbReference type="EMBL" id="CAK9067253.1"/>
    </source>
</evidence>
<dbReference type="NCBIfam" id="NF006592">
    <property type="entry name" value="PRK09125.1"/>
    <property type="match status" value="1"/>
</dbReference>
<dbReference type="Gene3D" id="1.10.8.10">
    <property type="entry name" value="DNA helicase RuvA subunit, C-terminal domain"/>
    <property type="match status" value="1"/>
</dbReference>